<dbReference type="Proteomes" id="UP000499080">
    <property type="component" value="Unassembled WGS sequence"/>
</dbReference>
<keyword evidence="2" id="KW-1185">Reference proteome</keyword>
<name>A0A4Y2GG55_ARAVE</name>
<evidence type="ECO:0000313" key="2">
    <source>
        <dbReference type="Proteomes" id="UP000499080"/>
    </source>
</evidence>
<comment type="caution">
    <text evidence="1">The sequence shown here is derived from an EMBL/GenBank/DDBJ whole genome shotgun (WGS) entry which is preliminary data.</text>
</comment>
<evidence type="ECO:0000313" key="1">
    <source>
        <dbReference type="EMBL" id="GBM52822.1"/>
    </source>
</evidence>
<proteinExistence type="predicted"/>
<dbReference type="EMBL" id="BGPR01001395">
    <property type="protein sequence ID" value="GBM52822.1"/>
    <property type="molecule type" value="Genomic_DNA"/>
</dbReference>
<organism evidence="1 2">
    <name type="scientific">Araneus ventricosus</name>
    <name type="common">Orbweaver spider</name>
    <name type="synonym">Epeira ventricosa</name>
    <dbReference type="NCBI Taxonomy" id="182803"/>
    <lineage>
        <taxon>Eukaryota</taxon>
        <taxon>Metazoa</taxon>
        <taxon>Ecdysozoa</taxon>
        <taxon>Arthropoda</taxon>
        <taxon>Chelicerata</taxon>
        <taxon>Arachnida</taxon>
        <taxon>Araneae</taxon>
        <taxon>Araneomorphae</taxon>
        <taxon>Entelegynae</taxon>
        <taxon>Araneoidea</taxon>
        <taxon>Araneidae</taxon>
        <taxon>Araneus</taxon>
    </lineage>
</organism>
<accession>A0A4Y2GG55</accession>
<reference evidence="1 2" key="1">
    <citation type="journal article" date="2019" name="Sci. Rep.">
        <title>Orb-weaving spider Araneus ventricosus genome elucidates the spidroin gene catalogue.</title>
        <authorList>
            <person name="Kono N."/>
            <person name="Nakamura H."/>
            <person name="Ohtoshi R."/>
            <person name="Moran D.A.P."/>
            <person name="Shinohara A."/>
            <person name="Yoshida Y."/>
            <person name="Fujiwara M."/>
            <person name="Mori M."/>
            <person name="Tomita M."/>
            <person name="Arakawa K."/>
        </authorList>
    </citation>
    <scope>NUCLEOTIDE SEQUENCE [LARGE SCALE GENOMIC DNA]</scope>
</reference>
<sequence length="103" mass="11455">MEEIHHEILQRQSKQIHRGAGGGGLFSTACSPAKASDVFNNVHPLEFGWPMEVSKSQKVFPGTQAATLEAWGVALSLWHCPKSVRNAQWDMNERRSVRQNVGT</sequence>
<gene>
    <name evidence="1" type="ORF">AVEN_21250_1</name>
</gene>
<dbReference type="AlphaFoldDB" id="A0A4Y2GG55"/>
<protein>
    <submittedName>
        <fullName evidence="1">Uncharacterized protein</fullName>
    </submittedName>
</protein>